<dbReference type="InterPro" id="IPR000740">
    <property type="entry name" value="GrpE"/>
</dbReference>
<dbReference type="GO" id="GO:0005829">
    <property type="term" value="C:cytosol"/>
    <property type="evidence" value="ECO:0007669"/>
    <property type="project" value="TreeGrafter"/>
</dbReference>
<dbReference type="AlphaFoldDB" id="X1UV03"/>
<evidence type="ECO:0000256" key="2">
    <source>
        <dbReference type="ARBA" id="ARBA00009054"/>
    </source>
</evidence>
<comment type="caution">
    <text evidence="7">The sequence shown here is derived from an EMBL/GenBank/DDBJ whole genome shotgun (WGS) entry which is preliminary data.</text>
</comment>
<dbReference type="GO" id="GO:0006457">
    <property type="term" value="P:protein folding"/>
    <property type="evidence" value="ECO:0007669"/>
    <property type="project" value="InterPro"/>
</dbReference>
<evidence type="ECO:0008006" key="8">
    <source>
        <dbReference type="Google" id="ProtNLM"/>
    </source>
</evidence>
<dbReference type="HAMAP" id="MF_01151">
    <property type="entry name" value="GrpE"/>
    <property type="match status" value="1"/>
</dbReference>
<evidence type="ECO:0000256" key="6">
    <source>
        <dbReference type="ARBA" id="ARBA00023186"/>
    </source>
</evidence>
<comment type="subunit">
    <text evidence="3">Homodimer.</text>
</comment>
<dbReference type="GO" id="GO:0051082">
    <property type="term" value="F:unfolded protein binding"/>
    <property type="evidence" value="ECO:0007669"/>
    <property type="project" value="TreeGrafter"/>
</dbReference>
<organism evidence="7">
    <name type="scientific">marine sediment metagenome</name>
    <dbReference type="NCBI Taxonomy" id="412755"/>
    <lineage>
        <taxon>unclassified sequences</taxon>
        <taxon>metagenomes</taxon>
        <taxon>ecological metagenomes</taxon>
    </lineage>
</organism>
<evidence type="ECO:0000256" key="4">
    <source>
        <dbReference type="ARBA" id="ARBA00022490"/>
    </source>
</evidence>
<dbReference type="EMBL" id="BARW01024813">
    <property type="protein sequence ID" value="GAI96184.1"/>
    <property type="molecule type" value="Genomic_DNA"/>
</dbReference>
<dbReference type="SUPFAM" id="SSF58014">
    <property type="entry name" value="Coiled-coil domain of nucleotide exchange factor GrpE"/>
    <property type="match status" value="1"/>
</dbReference>
<dbReference type="GO" id="GO:0042803">
    <property type="term" value="F:protein homodimerization activity"/>
    <property type="evidence" value="ECO:0007669"/>
    <property type="project" value="InterPro"/>
</dbReference>
<accession>X1UV03</accession>
<dbReference type="Gene3D" id="3.90.20.20">
    <property type="match status" value="1"/>
</dbReference>
<feature type="non-terminal residue" evidence="7">
    <location>
        <position position="1"/>
    </location>
</feature>
<reference evidence="7" key="1">
    <citation type="journal article" date="2014" name="Front. Microbiol.">
        <title>High frequency of phylogenetically diverse reductive dehalogenase-homologous genes in deep subseafloor sedimentary metagenomes.</title>
        <authorList>
            <person name="Kawai M."/>
            <person name="Futagami T."/>
            <person name="Toyoda A."/>
            <person name="Takaki Y."/>
            <person name="Nishi S."/>
            <person name="Hori S."/>
            <person name="Arai W."/>
            <person name="Tsubouchi T."/>
            <person name="Morono Y."/>
            <person name="Uchiyama I."/>
            <person name="Ito T."/>
            <person name="Fujiyama A."/>
            <person name="Inagaki F."/>
            <person name="Takami H."/>
        </authorList>
    </citation>
    <scope>NUCLEOTIDE SEQUENCE</scope>
    <source>
        <strain evidence="7">Expedition CK06-06</strain>
    </source>
</reference>
<evidence type="ECO:0000256" key="5">
    <source>
        <dbReference type="ARBA" id="ARBA00023016"/>
    </source>
</evidence>
<evidence type="ECO:0000256" key="1">
    <source>
        <dbReference type="ARBA" id="ARBA00004496"/>
    </source>
</evidence>
<name>X1UV03_9ZZZZ</name>
<dbReference type="PRINTS" id="PR00773">
    <property type="entry name" value="GRPEPROTEIN"/>
</dbReference>
<protein>
    <recommendedName>
        <fullName evidence="8">Protein GrpE</fullName>
    </recommendedName>
</protein>
<comment type="similarity">
    <text evidence="2">Belongs to the GrpE family.</text>
</comment>
<comment type="subcellular location">
    <subcellularLocation>
        <location evidence="1">Cytoplasm</location>
    </subcellularLocation>
</comment>
<evidence type="ECO:0000313" key="7">
    <source>
        <dbReference type="EMBL" id="GAI96184.1"/>
    </source>
</evidence>
<dbReference type="PANTHER" id="PTHR21237:SF23">
    <property type="entry name" value="GRPE PROTEIN HOMOLOG, MITOCHONDRIAL"/>
    <property type="match status" value="1"/>
</dbReference>
<evidence type="ECO:0000256" key="3">
    <source>
        <dbReference type="ARBA" id="ARBA00011738"/>
    </source>
</evidence>
<dbReference type="InterPro" id="IPR009012">
    <property type="entry name" value="GrpE_head"/>
</dbReference>
<dbReference type="PANTHER" id="PTHR21237">
    <property type="entry name" value="GRPE PROTEIN"/>
    <property type="match status" value="1"/>
</dbReference>
<proteinExistence type="inferred from homology"/>
<sequence length="145" mass="16205">RPEFALDLYTRTYAEMENIKKRGIKEREELAKYANESIIKEILPVIDNLDKAISHALNDENSSALVEGLELTRDGLVKALEKAGLKEVEALGKPFDPNFHESVSQQIDDTVAPGHVIMELQKGYLLNGRLMRPSMVVISQGKATK</sequence>
<dbReference type="Gene3D" id="2.30.22.10">
    <property type="entry name" value="Head domain of nucleotide exchange factor GrpE"/>
    <property type="match status" value="1"/>
</dbReference>
<dbReference type="InterPro" id="IPR013805">
    <property type="entry name" value="GrpE_CC"/>
</dbReference>
<gene>
    <name evidence="7" type="ORF">S12H4_40823</name>
</gene>
<keyword evidence="5" id="KW-0346">Stress response</keyword>
<dbReference type="GO" id="GO:0000774">
    <property type="term" value="F:adenyl-nucleotide exchange factor activity"/>
    <property type="evidence" value="ECO:0007669"/>
    <property type="project" value="InterPro"/>
</dbReference>
<dbReference type="GO" id="GO:0051087">
    <property type="term" value="F:protein-folding chaperone binding"/>
    <property type="evidence" value="ECO:0007669"/>
    <property type="project" value="InterPro"/>
</dbReference>
<keyword evidence="6" id="KW-0143">Chaperone</keyword>
<keyword evidence="4" id="KW-0963">Cytoplasm</keyword>
<dbReference type="NCBIfam" id="NF010738">
    <property type="entry name" value="PRK14140.1"/>
    <property type="match status" value="1"/>
</dbReference>
<dbReference type="Pfam" id="PF01025">
    <property type="entry name" value="GrpE"/>
    <property type="match status" value="1"/>
</dbReference>
<dbReference type="SUPFAM" id="SSF51064">
    <property type="entry name" value="Head domain of nucleotide exchange factor GrpE"/>
    <property type="match status" value="1"/>
</dbReference>
<dbReference type="CDD" id="cd00446">
    <property type="entry name" value="GrpE"/>
    <property type="match status" value="1"/>
</dbReference>
<dbReference type="FunFam" id="2.30.22.10:FF:000001">
    <property type="entry name" value="Protein GrpE"/>
    <property type="match status" value="1"/>
</dbReference>